<evidence type="ECO:0000256" key="6">
    <source>
        <dbReference type="SAM" id="MobiDB-lite"/>
    </source>
</evidence>
<dbReference type="Proteomes" id="UP001177140">
    <property type="component" value="Unassembled WGS sequence"/>
</dbReference>
<dbReference type="GO" id="GO:0003729">
    <property type="term" value="F:mRNA binding"/>
    <property type="evidence" value="ECO:0007669"/>
    <property type="project" value="TreeGrafter"/>
</dbReference>
<gene>
    <name evidence="8" type="ORF">MKW94_000889</name>
</gene>
<comment type="caution">
    <text evidence="8">The sequence shown here is derived from an EMBL/GenBank/DDBJ whole genome shotgun (WGS) entry which is preliminary data.</text>
</comment>
<feature type="domain" description="C3H1-type" evidence="7">
    <location>
        <begin position="392"/>
        <end position="420"/>
    </location>
</feature>
<keyword evidence="9" id="KW-1185">Reference proteome</keyword>
<dbReference type="SUPFAM" id="SSF90229">
    <property type="entry name" value="CCCH zinc finger"/>
    <property type="match status" value="3"/>
</dbReference>
<feature type="zinc finger region" description="C3H1-type" evidence="5">
    <location>
        <begin position="392"/>
        <end position="420"/>
    </location>
</feature>
<evidence type="ECO:0000256" key="1">
    <source>
        <dbReference type="ARBA" id="ARBA00022723"/>
    </source>
</evidence>
<feature type="zinc finger region" description="C3H1-type" evidence="5">
    <location>
        <begin position="72"/>
        <end position="100"/>
    </location>
</feature>
<dbReference type="PANTHER" id="PTHR12506">
    <property type="entry name" value="PROTEIN PHOSPHATASE RELATED"/>
    <property type="match status" value="1"/>
</dbReference>
<dbReference type="SMART" id="SM00356">
    <property type="entry name" value="ZnF_C3H1"/>
    <property type="match status" value="6"/>
</dbReference>
<dbReference type="GO" id="GO:0003677">
    <property type="term" value="F:DNA binding"/>
    <property type="evidence" value="ECO:0007669"/>
    <property type="project" value="UniProtKB-KW"/>
</dbReference>
<sequence length="483" mass="54301">MVSIKEIEEGDEQLVLGSDSSTSETAIVEDVKKVDDNETSLEYKFENLGLGNGKKVSSFQQYDENQNNHPVRPGEADCAHYVRTGSCRYGLNCRYNHPTRNKKKQVGTEKENEKEGFKERQWQSNQGFEKQQSQSWGDRALGEEEEAEINGNLQHPVRPGEPDCGHYLRTGTCRYALNCRYNHPSRSKKQEKEGYEETPGQVECKYYLRPGGCKYGTTCRFQHIQEKPVVAPTLYLNFLGLPVRPGETECPYYMRNGSCKFALTCRFHHPNPTDVRGRDPHFGYQNSGSSPLHSSVLSQPGLPSWSMARTSNESMVPYMDAAPSYAPLLSVPQGVRPSMEWTGYLPPQQNPMFPAAVNMGPPVPSVLNGPLKKTDGFAHYQQQMPVDEYPERPGEKECEYFMKNGDCKFKSYCKFDHPKNRASKCVLSPMGLPLRPEEIACSYYSRYGICKFGPACKYDHPPNPGSSVSGGARMGSRGMLGKV</sequence>
<feature type="zinc finger region" description="C3H1-type" evidence="5">
    <location>
        <begin position="244"/>
        <end position="272"/>
    </location>
</feature>
<dbReference type="InterPro" id="IPR036855">
    <property type="entry name" value="Znf_CCCH_sf"/>
</dbReference>
<feature type="compositionally biased region" description="Polar residues" evidence="6">
    <location>
        <begin position="122"/>
        <end position="136"/>
    </location>
</feature>
<keyword evidence="3 5" id="KW-0862">Zinc</keyword>
<keyword evidence="2 5" id="KW-0863">Zinc-finger</keyword>
<dbReference type="GO" id="GO:0008270">
    <property type="term" value="F:zinc ion binding"/>
    <property type="evidence" value="ECO:0007669"/>
    <property type="project" value="UniProtKB-KW"/>
</dbReference>
<organism evidence="8 9">
    <name type="scientific">Papaver nudicaule</name>
    <name type="common">Iceland poppy</name>
    <dbReference type="NCBI Taxonomy" id="74823"/>
    <lineage>
        <taxon>Eukaryota</taxon>
        <taxon>Viridiplantae</taxon>
        <taxon>Streptophyta</taxon>
        <taxon>Embryophyta</taxon>
        <taxon>Tracheophyta</taxon>
        <taxon>Spermatophyta</taxon>
        <taxon>Magnoliopsida</taxon>
        <taxon>Ranunculales</taxon>
        <taxon>Papaveraceae</taxon>
        <taxon>Papaveroideae</taxon>
        <taxon>Papaver</taxon>
    </lineage>
</organism>
<feature type="zinc finger region" description="C3H1-type" evidence="5">
    <location>
        <begin position="435"/>
        <end position="463"/>
    </location>
</feature>
<evidence type="ECO:0000256" key="3">
    <source>
        <dbReference type="ARBA" id="ARBA00022833"/>
    </source>
</evidence>
<feature type="zinc finger region" description="C3H1-type" evidence="5">
    <location>
        <begin position="198"/>
        <end position="226"/>
    </location>
</feature>
<evidence type="ECO:0000313" key="9">
    <source>
        <dbReference type="Proteomes" id="UP001177140"/>
    </source>
</evidence>
<dbReference type="Gene3D" id="4.10.1000.10">
    <property type="entry name" value="Zinc finger, CCCH-type"/>
    <property type="match status" value="2"/>
</dbReference>
<proteinExistence type="predicted"/>
<dbReference type="PROSITE" id="PS50103">
    <property type="entry name" value="ZF_C3H1"/>
    <property type="match status" value="6"/>
</dbReference>
<evidence type="ECO:0000256" key="5">
    <source>
        <dbReference type="PROSITE-ProRule" id="PRU00723"/>
    </source>
</evidence>
<feature type="region of interest" description="Disordered" evidence="6">
    <location>
        <begin position="1"/>
        <end position="22"/>
    </location>
</feature>
<dbReference type="Gene3D" id="2.30.30.1190">
    <property type="match status" value="2"/>
</dbReference>
<dbReference type="InterPro" id="IPR050974">
    <property type="entry name" value="Plant_ZF_CCCH"/>
</dbReference>
<dbReference type="PANTHER" id="PTHR12506:SF20">
    <property type="entry name" value="ZINC FINGER CCCH DOMAIN-CONTAINING PROTEIN 67"/>
    <property type="match status" value="1"/>
</dbReference>
<name>A0AA41SLH6_PAPNU</name>
<keyword evidence="4" id="KW-0238">DNA-binding</keyword>
<feature type="zinc finger region" description="C3H1-type" evidence="5">
    <location>
        <begin position="158"/>
        <end position="186"/>
    </location>
</feature>
<dbReference type="AlphaFoldDB" id="A0AA41SLH6"/>
<feature type="domain" description="C3H1-type" evidence="7">
    <location>
        <begin position="72"/>
        <end position="100"/>
    </location>
</feature>
<feature type="domain" description="C3H1-type" evidence="7">
    <location>
        <begin position="158"/>
        <end position="186"/>
    </location>
</feature>
<dbReference type="Pfam" id="PF00642">
    <property type="entry name" value="zf-CCCH"/>
    <property type="match status" value="6"/>
</dbReference>
<feature type="domain" description="C3H1-type" evidence="7">
    <location>
        <begin position="244"/>
        <end position="272"/>
    </location>
</feature>
<evidence type="ECO:0000313" key="8">
    <source>
        <dbReference type="EMBL" id="MCL7037090.1"/>
    </source>
</evidence>
<feature type="region of interest" description="Disordered" evidence="6">
    <location>
        <begin position="98"/>
        <end position="146"/>
    </location>
</feature>
<dbReference type="InterPro" id="IPR000571">
    <property type="entry name" value="Znf_CCCH"/>
</dbReference>
<keyword evidence="1 5" id="KW-0479">Metal-binding</keyword>
<accession>A0AA41SLH6</accession>
<feature type="domain" description="C3H1-type" evidence="7">
    <location>
        <begin position="198"/>
        <end position="226"/>
    </location>
</feature>
<reference evidence="8" key="1">
    <citation type="submission" date="2022-03" db="EMBL/GenBank/DDBJ databases">
        <title>A functionally conserved STORR gene fusion in Papaver species that diverged 16.8 million years ago.</title>
        <authorList>
            <person name="Catania T."/>
        </authorList>
    </citation>
    <scope>NUCLEOTIDE SEQUENCE</scope>
    <source>
        <strain evidence="8">S-191538</strain>
    </source>
</reference>
<protein>
    <recommendedName>
        <fullName evidence="7">C3H1-type domain-containing protein</fullName>
    </recommendedName>
</protein>
<feature type="compositionally biased region" description="Basic and acidic residues" evidence="6">
    <location>
        <begin position="106"/>
        <end position="121"/>
    </location>
</feature>
<evidence type="ECO:0000256" key="4">
    <source>
        <dbReference type="ARBA" id="ARBA00023125"/>
    </source>
</evidence>
<feature type="domain" description="C3H1-type" evidence="7">
    <location>
        <begin position="435"/>
        <end position="463"/>
    </location>
</feature>
<dbReference type="EMBL" id="JAJJMA010175077">
    <property type="protein sequence ID" value="MCL7037090.1"/>
    <property type="molecule type" value="Genomic_DNA"/>
</dbReference>
<evidence type="ECO:0000259" key="7">
    <source>
        <dbReference type="PROSITE" id="PS50103"/>
    </source>
</evidence>
<evidence type="ECO:0000256" key="2">
    <source>
        <dbReference type="ARBA" id="ARBA00022771"/>
    </source>
</evidence>